<evidence type="ECO:0000313" key="2">
    <source>
        <dbReference type="Proteomes" id="UP000593564"/>
    </source>
</evidence>
<reference evidence="1 2" key="2">
    <citation type="submission" date="2020-07" db="EMBL/GenBank/DDBJ databases">
        <title>Genome assembly of wild tea tree DASZ reveals pedigree and selection history of tea varieties.</title>
        <authorList>
            <person name="Zhang W."/>
        </authorList>
    </citation>
    <scope>NUCLEOTIDE SEQUENCE [LARGE SCALE GENOMIC DNA]</scope>
    <source>
        <strain evidence="2">cv. G240</strain>
        <tissue evidence="1">Leaf</tissue>
    </source>
</reference>
<reference evidence="2" key="1">
    <citation type="journal article" date="2020" name="Nat. Commun.">
        <title>Genome assembly of wild tea tree DASZ reveals pedigree and selection history of tea varieties.</title>
        <authorList>
            <person name="Zhang W."/>
            <person name="Zhang Y."/>
            <person name="Qiu H."/>
            <person name="Guo Y."/>
            <person name="Wan H."/>
            <person name="Zhang X."/>
            <person name="Scossa F."/>
            <person name="Alseekh S."/>
            <person name="Zhang Q."/>
            <person name="Wang P."/>
            <person name="Xu L."/>
            <person name="Schmidt M.H."/>
            <person name="Jia X."/>
            <person name="Li D."/>
            <person name="Zhu A."/>
            <person name="Guo F."/>
            <person name="Chen W."/>
            <person name="Ni D."/>
            <person name="Usadel B."/>
            <person name="Fernie A.R."/>
            <person name="Wen W."/>
        </authorList>
    </citation>
    <scope>NUCLEOTIDE SEQUENCE [LARGE SCALE GENOMIC DNA]</scope>
    <source>
        <strain evidence="2">cv. G240</strain>
    </source>
</reference>
<dbReference type="AlphaFoldDB" id="A0A7J7GEG9"/>
<keyword evidence="2" id="KW-1185">Reference proteome</keyword>
<accession>A0A7J7GEG9</accession>
<organism evidence="1 2">
    <name type="scientific">Camellia sinensis</name>
    <name type="common">Tea plant</name>
    <name type="synonym">Thea sinensis</name>
    <dbReference type="NCBI Taxonomy" id="4442"/>
    <lineage>
        <taxon>Eukaryota</taxon>
        <taxon>Viridiplantae</taxon>
        <taxon>Streptophyta</taxon>
        <taxon>Embryophyta</taxon>
        <taxon>Tracheophyta</taxon>
        <taxon>Spermatophyta</taxon>
        <taxon>Magnoliopsida</taxon>
        <taxon>eudicotyledons</taxon>
        <taxon>Gunneridae</taxon>
        <taxon>Pentapetalae</taxon>
        <taxon>asterids</taxon>
        <taxon>Ericales</taxon>
        <taxon>Theaceae</taxon>
        <taxon>Camellia</taxon>
    </lineage>
</organism>
<sequence>MATVSGTSSDLGTIELEDGLLGSKEIPHRCLVGMILANKQLNKQAVSNILHCSAVSNILHCSWKVRNSCTISSWNDNFSFQLRK</sequence>
<dbReference type="Proteomes" id="UP000593564">
    <property type="component" value="Unassembled WGS sequence"/>
</dbReference>
<name>A0A7J7GEG9_CAMSI</name>
<evidence type="ECO:0000313" key="1">
    <source>
        <dbReference type="EMBL" id="KAF5937736.1"/>
    </source>
</evidence>
<gene>
    <name evidence="1" type="ORF">HYC85_025242</name>
</gene>
<dbReference type="EMBL" id="JACBKZ010000012">
    <property type="protein sequence ID" value="KAF5937736.1"/>
    <property type="molecule type" value="Genomic_DNA"/>
</dbReference>
<proteinExistence type="predicted"/>
<comment type="caution">
    <text evidence="1">The sequence shown here is derived from an EMBL/GenBank/DDBJ whole genome shotgun (WGS) entry which is preliminary data.</text>
</comment>
<protein>
    <submittedName>
        <fullName evidence="1">Uncharacterized protein</fullName>
    </submittedName>
</protein>